<keyword evidence="2" id="KW-1185">Reference proteome</keyword>
<reference evidence="1 2" key="1">
    <citation type="journal article" date="2018" name="Sci. Rep.">
        <title>Genomic signatures of local adaptation to the degree of environmental predictability in rotifers.</title>
        <authorList>
            <person name="Franch-Gras L."/>
            <person name="Hahn C."/>
            <person name="Garcia-Roger E.M."/>
            <person name="Carmona M.J."/>
            <person name="Serra M."/>
            <person name="Gomez A."/>
        </authorList>
    </citation>
    <scope>NUCLEOTIDE SEQUENCE [LARGE SCALE GENOMIC DNA]</scope>
    <source>
        <strain evidence="1">HYR1</strain>
    </source>
</reference>
<gene>
    <name evidence="1" type="ORF">BpHYR1_044553</name>
</gene>
<dbReference type="EMBL" id="REGN01004476">
    <property type="protein sequence ID" value="RNA17297.1"/>
    <property type="molecule type" value="Genomic_DNA"/>
</dbReference>
<accession>A0A3M7R141</accession>
<proteinExistence type="predicted"/>
<protein>
    <submittedName>
        <fullName evidence="1">Uncharacterized protein</fullName>
    </submittedName>
</protein>
<comment type="caution">
    <text evidence="1">The sequence shown here is derived from an EMBL/GenBank/DDBJ whole genome shotgun (WGS) entry which is preliminary data.</text>
</comment>
<evidence type="ECO:0000313" key="2">
    <source>
        <dbReference type="Proteomes" id="UP000276133"/>
    </source>
</evidence>
<dbReference type="AlphaFoldDB" id="A0A3M7R141"/>
<organism evidence="1 2">
    <name type="scientific">Brachionus plicatilis</name>
    <name type="common">Marine rotifer</name>
    <name type="synonym">Brachionus muelleri</name>
    <dbReference type="NCBI Taxonomy" id="10195"/>
    <lineage>
        <taxon>Eukaryota</taxon>
        <taxon>Metazoa</taxon>
        <taxon>Spiralia</taxon>
        <taxon>Gnathifera</taxon>
        <taxon>Rotifera</taxon>
        <taxon>Eurotatoria</taxon>
        <taxon>Monogononta</taxon>
        <taxon>Pseudotrocha</taxon>
        <taxon>Ploima</taxon>
        <taxon>Brachionidae</taxon>
        <taxon>Brachionus</taxon>
    </lineage>
</organism>
<evidence type="ECO:0000313" key="1">
    <source>
        <dbReference type="EMBL" id="RNA17297.1"/>
    </source>
</evidence>
<dbReference type="Proteomes" id="UP000276133">
    <property type="component" value="Unassembled WGS sequence"/>
</dbReference>
<name>A0A3M7R141_BRAPC</name>
<sequence length="98" mass="11365">MHIFGSWYVNLDGDSLFKPKDAQYFSTTDLIKPTKNLDFIFNKNQNEWTSYEIHKKIISTSSQTDQHRSGTVPEILNLISKSCDLIQILNILIKLTIF</sequence>